<dbReference type="EMBL" id="CP013909">
    <property type="protein sequence ID" value="ALW85924.1"/>
    <property type="molecule type" value="Genomic_DNA"/>
</dbReference>
<sequence length="220" mass="24350">MSAQALPSGPGQPWYAAVYLADHNFEIVVPGYAPGLTGVQPYQVKVGRWLGPRWALEVGYSAYHFVDKRTAYGTTATGEPTSRYSSSEDWATALPVLLRRRLTHQAAHRFQFDGLAGLTVVQYRDQLAVIEQTNGHVVREQAWGSRATNSYLTLGPAASYLFGQHVEATVEASLTKNLRTIDRTFSTQQLNGTLGFQRGWNVGLRYRFDVKRKAGASNAL</sequence>
<dbReference type="KEGG" id="hyg:AUC43_12950"/>
<evidence type="ECO:0008006" key="3">
    <source>
        <dbReference type="Google" id="ProtNLM"/>
    </source>
</evidence>
<organism evidence="1 2">
    <name type="scientific">Hymenobacter sedentarius</name>
    <dbReference type="NCBI Taxonomy" id="1411621"/>
    <lineage>
        <taxon>Bacteria</taxon>
        <taxon>Pseudomonadati</taxon>
        <taxon>Bacteroidota</taxon>
        <taxon>Cytophagia</taxon>
        <taxon>Cytophagales</taxon>
        <taxon>Hymenobacteraceae</taxon>
        <taxon>Hymenobacter</taxon>
    </lineage>
</organism>
<dbReference type="Proteomes" id="UP000059542">
    <property type="component" value="Chromosome"/>
</dbReference>
<proteinExistence type="predicted"/>
<protein>
    <recommendedName>
        <fullName evidence="3">Outer membrane protein beta-barrel domain-containing protein</fullName>
    </recommendedName>
</protein>
<evidence type="ECO:0000313" key="2">
    <source>
        <dbReference type="Proteomes" id="UP000059542"/>
    </source>
</evidence>
<gene>
    <name evidence="1" type="ORF">AUC43_12950</name>
</gene>
<keyword evidence="2" id="KW-1185">Reference proteome</keyword>
<accession>A0A0U3SIJ8</accession>
<name>A0A0U3SIJ8_9BACT</name>
<evidence type="ECO:0000313" key="1">
    <source>
        <dbReference type="EMBL" id="ALW85924.1"/>
    </source>
</evidence>
<dbReference type="AlphaFoldDB" id="A0A0U3SIJ8"/>
<reference evidence="1 2" key="1">
    <citation type="submission" date="2015-12" db="EMBL/GenBank/DDBJ databases">
        <authorList>
            <person name="Shamseldin A."/>
            <person name="Moawad H."/>
            <person name="Abd El-Rahim W.M."/>
            <person name="Sadowsky M.J."/>
        </authorList>
    </citation>
    <scope>NUCLEOTIDE SEQUENCE [LARGE SCALE GENOMIC DNA]</scope>
    <source>
        <strain evidence="1 2">DG5B</strain>
    </source>
</reference>